<proteinExistence type="predicted"/>
<dbReference type="EMBL" id="BARS01012821">
    <property type="protein sequence ID" value="GAF90552.1"/>
    <property type="molecule type" value="Genomic_DNA"/>
</dbReference>
<gene>
    <name evidence="7" type="ORF">S01H1_22641</name>
</gene>
<organism evidence="7">
    <name type="scientific">marine sediment metagenome</name>
    <dbReference type="NCBI Taxonomy" id="412755"/>
    <lineage>
        <taxon>unclassified sequences</taxon>
        <taxon>metagenomes</taxon>
        <taxon>ecological metagenomes</taxon>
    </lineage>
</organism>
<dbReference type="PROSITE" id="PS51192">
    <property type="entry name" value="HELICASE_ATP_BIND_1"/>
    <property type="match status" value="1"/>
</dbReference>
<comment type="caution">
    <text evidence="7">The sequence shown here is derived from an EMBL/GenBank/DDBJ whole genome shotgun (WGS) entry which is preliminary data.</text>
</comment>
<evidence type="ECO:0000259" key="6">
    <source>
        <dbReference type="PROSITE" id="PS51192"/>
    </source>
</evidence>
<protein>
    <recommendedName>
        <fullName evidence="6">Helicase ATP-binding domain-containing protein</fullName>
    </recommendedName>
</protein>
<dbReference type="Pfam" id="PF00270">
    <property type="entry name" value="DEAD"/>
    <property type="match status" value="1"/>
</dbReference>
<dbReference type="GO" id="GO:0016787">
    <property type="term" value="F:hydrolase activity"/>
    <property type="evidence" value="ECO:0007669"/>
    <property type="project" value="UniProtKB-KW"/>
</dbReference>
<evidence type="ECO:0000313" key="7">
    <source>
        <dbReference type="EMBL" id="GAF90552.1"/>
    </source>
</evidence>
<dbReference type="SUPFAM" id="SSF52540">
    <property type="entry name" value="P-loop containing nucleoside triphosphate hydrolases"/>
    <property type="match status" value="2"/>
</dbReference>
<dbReference type="GO" id="GO:0003678">
    <property type="term" value="F:DNA helicase activity"/>
    <property type="evidence" value="ECO:0007669"/>
    <property type="project" value="TreeGrafter"/>
</dbReference>
<dbReference type="GO" id="GO:0003677">
    <property type="term" value="F:DNA binding"/>
    <property type="evidence" value="ECO:0007669"/>
    <property type="project" value="UniProtKB-KW"/>
</dbReference>
<name>X0TQX5_9ZZZZ</name>
<dbReference type="AlphaFoldDB" id="X0TQX5"/>
<dbReference type="PANTHER" id="PTHR47964:SF1">
    <property type="entry name" value="ATP-DEPENDENT DNA HELICASE HOMOLOG RECG, CHLOROPLASTIC"/>
    <property type="match status" value="1"/>
</dbReference>
<evidence type="ECO:0000256" key="3">
    <source>
        <dbReference type="ARBA" id="ARBA00022806"/>
    </source>
</evidence>
<dbReference type="GO" id="GO:0006281">
    <property type="term" value="P:DNA repair"/>
    <property type="evidence" value="ECO:0007669"/>
    <property type="project" value="UniProtKB-KW"/>
</dbReference>
<dbReference type="InterPro" id="IPR011545">
    <property type="entry name" value="DEAD/DEAH_box_helicase_dom"/>
</dbReference>
<feature type="non-terminal residue" evidence="7">
    <location>
        <position position="193"/>
    </location>
</feature>
<evidence type="ECO:0000256" key="4">
    <source>
        <dbReference type="ARBA" id="ARBA00023125"/>
    </source>
</evidence>
<keyword evidence="3" id="KW-0547">Nucleotide-binding</keyword>
<reference evidence="7" key="1">
    <citation type="journal article" date="2014" name="Front. Microbiol.">
        <title>High frequency of phylogenetically diverse reductive dehalogenase-homologous genes in deep subseafloor sedimentary metagenomes.</title>
        <authorList>
            <person name="Kawai M."/>
            <person name="Futagami T."/>
            <person name="Toyoda A."/>
            <person name="Takaki Y."/>
            <person name="Nishi S."/>
            <person name="Hori S."/>
            <person name="Arai W."/>
            <person name="Tsubouchi T."/>
            <person name="Morono Y."/>
            <person name="Uchiyama I."/>
            <person name="Ito T."/>
            <person name="Fujiyama A."/>
            <person name="Inagaki F."/>
            <person name="Takami H."/>
        </authorList>
    </citation>
    <scope>NUCLEOTIDE SEQUENCE</scope>
    <source>
        <strain evidence="7">Expedition CK06-06</strain>
    </source>
</reference>
<evidence type="ECO:0000256" key="1">
    <source>
        <dbReference type="ARBA" id="ARBA00022763"/>
    </source>
</evidence>
<keyword evidence="1" id="KW-0227">DNA damage</keyword>
<dbReference type="InterPro" id="IPR014001">
    <property type="entry name" value="Helicase_ATP-bd"/>
</dbReference>
<dbReference type="InterPro" id="IPR047112">
    <property type="entry name" value="RecG/Mfd"/>
</dbReference>
<evidence type="ECO:0000256" key="5">
    <source>
        <dbReference type="ARBA" id="ARBA00023204"/>
    </source>
</evidence>
<keyword evidence="2" id="KW-0378">Hydrolase</keyword>
<feature type="non-terminal residue" evidence="7">
    <location>
        <position position="1"/>
    </location>
</feature>
<keyword evidence="3" id="KW-0347">Helicase</keyword>
<dbReference type="PANTHER" id="PTHR47964">
    <property type="entry name" value="ATP-DEPENDENT DNA HELICASE HOMOLOG RECG, CHLOROPLASTIC"/>
    <property type="match status" value="1"/>
</dbReference>
<keyword evidence="3" id="KW-0067">ATP-binding</keyword>
<feature type="domain" description="Helicase ATP-binding" evidence="6">
    <location>
        <begin position="1"/>
        <end position="103"/>
    </location>
</feature>
<dbReference type="Gene3D" id="3.40.50.300">
    <property type="entry name" value="P-loop containing nucleotide triphosphate hydrolases"/>
    <property type="match status" value="2"/>
</dbReference>
<dbReference type="InterPro" id="IPR027417">
    <property type="entry name" value="P-loop_NTPase"/>
</dbReference>
<sequence length="193" mass="21310">AGSRVRLALLTGGLSKTKRDEFYARAESGDIDLLIGTHALLEEGLRMANVGLVIVDEQHRFGVAQRAKLRSKGVWPHYLVLTATPIPRTLAMTLFGDLDVSVIEGLPPGRPEIETRLVPDREAKAAWQFVRERITAGEQAFVVYPLVEESEAMPLKAATGELEQLRRGELAGCRLDLLHGKMKSAEKGEVMQR</sequence>
<accession>X0TQX5</accession>
<keyword evidence="5" id="KW-0234">DNA repair</keyword>
<dbReference type="GO" id="GO:0005524">
    <property type="term" value="F:ATP binding"/>
    <property type="evidence" value="ECO:0007669"/>
    <property type="project" value="InterPro"/>
</dbReference>
<evidence type="ECO:0000256" key="2">
    <source>
        <dbReference type="ARBA" id="ARBA00022801"/>
    </source>
</evidence>
<keyword evidence="4" id="KW-0238">DNA-binding</keyword>